<feature type="compositionally biased region" description="Low complexity" evidence="1">
    <location>
        <begin position="56"/>
        <end position="71"/>
    </location>
</feature>
<protein>
    <submittedName>
        <fullName evidence="3">Uncharacterized protein</fullName>
    </submittedName>
</protein>
<dbReference type="EMBL" id="JAANYQ010000013">
    <property type="protein sequence ID" value="KAF4121252.1"/>
    <property type="molecule type" value="Genomic_DNA"/>
</dbReference>
<dbReference type="GeneID" id="55968444"/>
<keyword evidence="2" id="KW-0472">Membrane</keyword>
<feature type="region of interest" description="Disordered" evidence="1">
    <location>
        <begin position="496"/>
        <end position="546"/>
    </location>
</feature>
<feature type="compositionally biased region" description="Acidic residues" evidence="1">
    <location>
        <begin position="168"/>
        <end position="179"/>
    </location>
</feature>
<dbReference type="PANTHER" id="PTHR42032:SF1">
    <property type="entry name" value="YALI0E30679P"/>
    <property type="match status" value="1"/>
</dbReference>
<accession>A0A9P4YSZ3</accession>
<gene>
    <name evidence="3" type="ORF">GMORB2_2214</name>
</gene>
<name>A0A9P4YSZ3_9HYPO</name>
<comment type="caution">
    <text evidence="3">The sequence shown here is derived from an EMBL/GenBank/DDBJ whole genome shotgun (WGS) entry which is preliminary data.</text>
</comment>
<evidence type="ECO:0000256" key="2">
    <source>
        <dbReference type="SAM" id="Phobius"/>
    </source>
</evidence>
<sequence>MPVDATARASSTSFSVGGIPSTGLRRAFTVDETSSSNTRKRPSLAPQHTSSFDGLPHSSSPSYPTAAASPPQRRPSSTYSLGEARDIISPKATGGGDLTPHEPSSLASLSLASALLPALAGVLFQNGGALVTDLMLLGLAGIFLNWSVTQPWNWYHAAQEVRIKNEESAESAIEEDSEVEGPSYVSTSSSQKLDRVPEEDKDESASNDDGDDDYATPRSSTPALAPEADQKQKPTTSPKCSMTAEQKSAVRELYLYEAIALVSCFSLPLVAAYFLHAIRSQLSRPSEGLVSNYNLTIFCLASELRVFSHVFKLVQCRTLHLQRIVHKYPHELPPASASPRLKQLDEVLKRLDRLETSGATATTTTTTTTPQARNDPVASTADKWKQEAAMVQQLRASMQPELDALNRAVRRYEKKSTLLEMQVQSRFGAVEARLDDSIALAAAAAKNSALHNNDGNGIISWIMDMAIRAILWHANALLRIALLPLDAAKGFVNVAKGRKQSPPSARTVKRDSISNSSGGRVTAATATMARHSERSGGGVPSRVSRR</sequence>
<reference evidence="3" key="1">
    <citation type="submission" date="2020-03" db="EMBL/GenBank/DDBJ databases">
        <title>Site-based positive gene gene selection in Geosmithia morbida across the United States reveals a broad range of putative effectors and factors for local host and environmental adapation.</title>
        <authorList>
            <person name="Onufrak A."/>
            <person name="Murdoch R.W."/>
            <person name="Gazis R."/>
            <person name="Huff M."/>
            <person name="Staton M."/>
            <person name="Klingeman W."/>
            <person name="Hadziabdic D."/>
        </authorList>
    </citation>
    <scope>NUCLEOTIDE SEQUENCE</scope>
    <source>
        <strain evidence="3">1262</strain>
    </source>
</reference>
<feature type="region of interest" description="Disordered" evidence="1">
    <location>
        <begin position="358"/>
        <end position="377"/>
    </location>
</feature>
<keyword evidence="2" id="KW-0812">Transmembrane</keyword>
<keyword evidence="4" id="KW-1185">Reference proteome</keyword>
<dbReference type="OrthoDB" id="5422510at2759"/>
<feature type="compositionally biased region" description="Acidic residues" evidence="1">
    <location>
        <begin position="199"/>
        <end position="214"/>
    </location>
</feature>
<feature type="transmembrane region" description="Helical" evidence="2">
    <location>
        <begin position="253"/>
        <end position="275"/>
    </location>
</feature>
<dbReference type="RefSeq" id="XP_035319904.1">
    <property type="nucleotide sequence ID" value="XM_035464194.1"/>
</dbReference>
<feature type="compositionally biased region" description="Polar residues" evidence="1">
    <location>
        <begin position="233"/>
        <end position="243"/>
    </location>
</feature>
<keyword evidence="2" id="KW-1133">Transmembrane helix</keyword>
<dbReference type="PANTHER" id="PTHR42032">
    <property type="entry name" value="YALI0E30679P"/>
    <property type="match status" value="1"/>
</dbReference>
<dbReference type="Proteomes" id="UP000749293">
    <property type="component" value="Unassembled WGS sequence"/>
</dbReference>
<evidence type="ECO:0000313" key="4">
    <source>
        <dbReference type="Proteomes" id="UP000749293"/>
    </source>
</evidence>
<feature type="region of interest" description="Disordered" evidence="1">
    <location>
        <begin position="168"/>
        <end position="243"/>
    </location>
</feature>
<evidence type="ECO:0000313" key="3">
    <source>
        <dbReference type="EMBL" id="KAF4121252.1"/>
    </source>
</evidence>
<organism evidence="3 4">
    <name type="scientific">Geosmithia morbida</name>
    <dbReference type="NCBI Taxonomy" id="1094350"/>
    <lineage>
        <taxon>Eukaryota</taxon>
        <taxon>Fungi</taxon>
        <taxon>Dikarya</taxon>
        <taxon>Ascomycota</taxon>
        <taxon>Pezizomycotina</taxon>
        <taxon>Sordariomycetes</taxon>
        <taxon>Hypocreomycetidae</taxon>
        <taxon>Hypocreales</taxon>
        <taxon>Bionectriaceae</taxon>
        <taxon>Geosmithia</taxon>
    </lineage>
</organism>
<dbReference type="AlphaFoldDB" id="A0A9P4YSZ3"/>
<feature type="region of interest" description="Disordered" evidence="1">
    <location>
        <begin position="1"/>
        <end position="79"/>
    </location>
</feature>
<proteinExistence type="predicted"/>
<evidence type="ECO:0000256" key="1">
    <source>
        <dbReference type="SAM" id="MobiDB-lite"/>
    </source>
</evidence>
<feature type="compositionally biased region" description="Low complexity" evidence="1">
    <location>
        <begin position="359"/>
        <end position="369"/>
    </location>
</feature>